<name>A0A1H0IIC1_9ACTN</name>
<dbReference type="STRING" id="1005944.SAMN05192576_3811"/>
<evidence type="ECO:0000256" key="1">
    <source>
        <dbReference type="SAM" id="MobiDB-lite"/>
    </source>
</evidence>
<dbReference type="AlphaFoldDB" id="A0A1H0IIC1"/>
<evidence type="ECO:0000313" key="3">
    <source>
        <dbReference type="EMBL" id="SDO31194.1"/>
    </source>
</evidence>
<organism evidence="3 4">
    <name type="scientific">Nocardioides szechwanensis</name>
    <dbReference type="NCBI Taxonomy" id="1005944"/>
    <lineage>
        <taxon>Bacteria</taxon>
        <taxon>Bacillati</taxon>
        <taxon>Actinomycetota</taxon>
        <taxon>Actinomycetes</taxon>
        <taxon>Propionibacteriales</taxon>
        <taxon>Nocardioidaceae</taxon>
        <taxon>Nocardioides</taxon>
    </lineage>
</organism>
<dbReference type="RefSeq" id="WP_143016245.1">
    <property type="nucleotide sequence ID" value="NZ_BKAE01000009.1"/>
</dbReference>
<reference evidence="3 4" key="1">
    <citation type="submission" date="2016-10" db="EMBL/GenBank/DDBJ databases">
        <authorList>
            <person name="de Groot N.N."/>
        </authorList>
    </citation>
    <scope>NUCLEOTIDE SEQUENCE [LARGE SCALE GENOMIC DNA]</scope>
    <source>
        <strain evidence="3 4">CGMCC 1.11147</strain>
    </source>
</reference>
<dbReference type="Proteomes" id="UP000199004">
    <property type="component" value="Unassembled WGS sequence"/>
</dbReference>
<dbReference type="PROSITE" id="PS51257">
    <property type="entry name" value="PROKAR_LIPOPROTEIN"/>
    <property type="match status" value="1"/>
</dbReference>
<keyword evidence="4" id="KW-1185">Reference proteome</keyword>
<keyword evidence="2" id="KW-0732">Signal</keyword>
<sequence length="202" mass="21652">MVRLPLRAGRPTRAVPATAVCLALALSLTACSGDDEPEDGDPPSTSASPSGPPPIETVARLGEVVGDLDKQKKARLKTKVAEVVDAWIDAAYLGDFPRTDFSDAFPGFTKGAAADATTDAALMTNKRFAADLEQVVATRREVVVDALAVRKHAVAATARFVLAMTLDGGVHRRERVRGRLFLTYDDGAWRVFGYDVNRGRGR</sequence>
<dbReference type="EMBL" id="FNIC01000007">
    <property type="protein sequence ID" value="SDO31194.1"/>
    <property type="molecule type" value="Genomic_DNA"/>
</dbReference>
<feature type="region of interest" description="Disordered" evidence="1">
    <location>
        <begin position="32"/>
        <end position="54"/>
    </location>
</feature>
<feature type="signal peptide" evidence="2">
    <location>
        <begin position="1"/>
        <end position="32"/>
    </location>
</feature>
<feature type="chain" id="PRO_5039188629" description="SnoaL-like domain-containing protein" evidence="2">
    <location>
        <begin position="33"/>
        <end position="202"/>
    </location>
</feature>
<proteinExistence type="predicted"/>
<evidence type="ECO:0000256" key="2">
    <source>
        <dbReference type="SAM" id="SignalP"/>
    </source>
</evidence>
<accession>A0A1H0IIC1</accession>
<evidence type="ECO:0008006" key="5">
    <source>
        <dbReference type="Google" id="ProtNLM"/>
    </source>
</evidence>
<gene>
    <name evidence="3" type="ORF">SAMN05192576_3811</name>
</gene>
<dbReference type="OrthoDB" id="3788226at2"/>
<protein>
    <recommendedName>
        <fullName evidence="5">SnoaL-like domain-containing protein</fullName>
    </recommendedName>
</protein>
<evidence type="ECO:0000313" key="4">
    <source>
        <dbReference type="Proteomes" id="UP000199004"/>
    </source>
</evidence>